<keyword evidence="8" id="KW-0472">Membrane</keyword>
<dbReference type="InterPro" id="IPR005214">
    <property type="entry name" value="IBV_3A"/>
</dbReference>
<evidence type="ECO:0000256" key="1">
    <source>
        <dbReference type="ARBA" id="ARBA00019813"/>
    </source>
</evidence>
<accession>A0AB39AFA0</accession>
<dbReference type="EMBL" id="PP845448">
    <property type="protein sequence ID" value="XDG24226.1"/>
    <property type="molecule type" value="Genomic_RNA"/>
</dbReference>
<evidence type="ECO:0000256" key="3">
    <source>
        <dbReference type="ARBA" id="ARBA00022729"/>
    </source>
</evidence>
<name>A0AB39AFA0_9GAMC</name>
<keyword evidence="5" id="KW-0899">Viral immunoevasion</keyword>
<protein>
    <recommendedName>
        <fullName evidence="1">Non-structural protein 3a</fullName>
    </recommendedName>
    <alternativeName>
        <fullName evidence="7">Accessory protein 3a</fullName>
    </alternativeName>
</protein>
<evidence type="ECO:0000256" key="4">
    <source>
        <dbReference type="ARBA" id="ARBA00023258"/>
    </source>
</evidence>
<keyword evidence="8" id="KW-0812">Transmembrane</keyword>
<evidence type="ECO:0000313" key="9">
    <source>
        <dbReference type="EMBL" id="XDG24226.1"/>
    </source>
</evidence>
<evidence type="ECO:0000256" key="2">
    <source>
        <dbReference type="ARBA" id="ARBA00022632"/>
    </source>
</evidence>
<evidence type="ECO:0000256" key="5">
    <source>
        <dbReference type="ARBA" id="ARBA00023280"/>
    </source>
</evidence>
<keyword evidence="8" id="KW-1133">Transmembrane helix</keyword>
<dbReference type="GO" id="GO:0052170">
    <property type="term" value="P:symbiont-mediated suppression of host innate immune response"/>
    <property type="evidence" value="ECO:0007669"/>
    <property type="project" value="UniProtKB-KW"/>
</dbReference>
<organism evidence="9">
    <name type="scientific">Bird gammacoronavirus AnasCN24</name>
    <dbReference type="NCBI Taxonomy" id="3237959"/>
    <lineage>
        <taxon>Viruses</taxon>
        <taxon>Riboviria</taxon>
        <taxon>Orthornavirae</taxon>
        <taxon>Pisuviricota</taxon>
        <taxon>Pisoniviricetes</taxon>
        <taxon>Nidovirales</taxon>
        <taxon>Cornidovirineae</taxon>
        <taxon>Coronaviridae</taxon>
        <taxon>Orthocoronavirinae</taxon>
        <taxon>Gammacoronavirus</taxon>
    </lineage>
</organism>
<evidence type="ECO:0000256" key="6">
    <source>
        <dbReference type="ARBA" id="ARBA00025066"/>
    </source>
</evidence>
<dbReference type="Pfam" id="PF03617">
    <property type="entry name" value="IBV_3A"/>
    <property type="match status" value="1"/>
</dbReference>
<keyword evidence="4" id="KW-0922">Interferon antiviral system evasion</keyword>
<evidence type="ECO:0000256" key="7">
    <source>
        <dbReference type="ARBA" id="ARBA00030004"/>
    </source>
</evidence>
<proteinExistence type="predicted"/>
<evidence type="ECO:0000256" key="8">
    <source>
        <dbReference type="SAM" id="Phobius"/>
    </source>
</evidence>
<keyword evidence="2" id="KW-0945">Host-virus interaction</keyword>
<reference evidence="9" key="1">
    <citation type="submission" date="2024-05" db="EMBL/GenBank/DDBJ databases">
        <title>Avian Migration-Mediated Cross-Species Transmission and Recombination Shaping the Diversity of Gammacoronaviruses and Deltacoronaviruses.</title>
        <authorList>
            <person name="Han Y."/>
            <person name="Xu P."/>
            <person name="Xu Y."/>
            <person name="Wang Y."/>
            <person name="Hu J."/>
            <person name="Ma M."/>
            <person name="Li Z."/>
            <person name="Bo S."/>
            <person name="Zhao C."/>
            <person name="Ji L."/>
            <person name="Yuan Y."/>
            <person name="Zhao W."/>
            <person name="Wang J."/>
            <person name="Jin Q."/>
            <person name="Wu Z."/>
            <person name="He G."/>
        </authorList>
    </citation>
    <scope>NUCLEOTIDE SEQUENCE</scope>
    <source>
        <strain evidence="9">AvAz-GammaCoV/SH20-SH65</strain>
    </source>
</reference>
<comment type="function">
    <text evidence="6">Involved in resistance to IFN.</text>
</comment>
<sequence>MTYSITSFLVVLVLIWFNFVLYGTREIFAALFKANQVILFVVNRQLQSRLPLWQVPDC</sequence>
<feature type="transmembrane region" description="Helical" evidence="8">
    <location>
        <begin position="6"/>
        <end position="24"/>
    </location>
</feature>
<keyword evidence="3" id="KW-0732">Signal</keyword>
<keyword evidence="2" id="KW-1090">Inhibition of host innate immune response by virus</keyword>